<comment type="caution">
    <text evidence="3">The sequence shown here is derived from an EMBL/GenBank/DDBJ whole genome shotgun (WGS) entry which is preliminary data.</text>
</comment>
<keyword evidence="4" id="KW-1185">Reference proteome</keyword>
<evidence type="ECO:0000256" key="1">
    <source>
        <dbReference type="SAM" id="MobiDB-lite"/>
    </source>
</evidence>
<organism evidence="3 4">
    <name type="scientific">Chionoecetes opilio</name>
    <name type="common">Atlantic snow crab</name>
    <name type="synonym">Cancer opilio</name>
    <dbReference type="NCBI Taxonomy" id="41210"/>
    <lineage>
        <taxon>Eukaryota</taxon>
        <taxon>Metazoa</taxon>
        <taxon>Ecdysozoa</taxon>
        <taxon>Arthropoda</taxon>
        <taxon>Crustacea</taxon>
        <taxon>Multicrustacea</taxon>
        <taxon>Malacostraca</taxon>
        <taxon>Eumalacostraca</taxon>
        <taxon>Eucarida</taxon>
        <taxon>Decapoda</taxon>
        <taxon>Pleocyemata</taxon>
        <taxon>Brachyura</taxon>
        <taxon>Eubrachyura</taxon>
        <taxon>Majoidea</taxon>
        <taxon>Majidae</taxon>
        <taxon>Chionoecetes</taxon>
    </lineage>
</organism>
<dbReference type="GO" id="GO:0003735">
    <property type="term" value="F:structural constituent of ribosome"/>
    <property type="evidence" value="ECO:0007669"/>
    <property type="project" value="InterPro"/>
</dbReference>
<protein>
    <recommendedName>
        <fullName evidence="2">Small ribosomal subunit protein mS23 conserved domain-containing protein</fullName>
    </recommendedName>
</protein>
<name>A0A8J5CJ81_CHIOP</name>
<reference evidence="3" key="1">
    <citation type="submission" date="2020-07" db="EMBL/GenBank/DDBJ databases">
        <title>The High-quality genome of the commercially important snow crab, Chionoecetes opilio.</title>
        <authorList>
            <person name="Jeong J.-H."/>
            <person name="Ryu S."/>
        </authorList>
    </citation>
    <scope>NUCLEOTIDE SEQUENCE</scope>
    <source>
        <strain evidence="3">MADBK_172401_WGS</strain>
        <tissue evidence="3">Digestive gland</tissue>
    </source>
</reference>
<sequence>MELFRSHCNLLWSQFKVATLNRLRVGHNDILKGLLGLPRWCSSSLAFARNGVNNLVVIRRHSTLSLRSRVELSENSIITSIRQSSAYVCGPIQQQWLGLLKFYKKYGSPGIINLCDTSPRPSLCQLFVVEYERLQEDGSLTEDRLMEEAALALEARGIYLDYSRAPPKPETSTLEAEEGASSPTSQTKISKISLADVFKQSQEEEK</sequence>
<dbReference type="Pfam" id="PF10484">
    <property type="entry name" value="MRP-S23"/>
    <property type="match status" value="1"/>
</dbReference>
<dbReference type="EMBL" id="JACEEZ010021874">
    <property type="protein sequence ID" value="KAG0712995.1"/>
    <property type="molecule type" value="Genomic_DNA"/>
</dbReference>
<evidence type="ECO:0000259" key="2">
    <source>
        <dbReference type="Pfam" id="PF10484"/>
    </source>
</evidence>
<dbReference type="Proteomes" id="UP000770661">
    <property type="component" value="Unassembled WGS sequence"/>
</dbReference>
<accession>A0A8J5CJ81</accession>
<evidence type="ECO:0000313" key="3">
    <source>
        <dbReference type="EMBL" id="KAG0712995.1"/>
    </source>
</evidence>
<dbReference type="OrthoDB" id="10014409at2759"/>
<feature type="region of interest" description="Disordered" evidence="1">
    <location>
        <begin position="163"/>
        <end position="188"/>
    </location>
</feature>
<dbReference type="GO" id="GO:0006412">
    <property type="term" value="P:translation"/>
    <property type="evidence" value="ECO:0007669"/>
    <property type="project" value="InterPro"/>
</dbReference>
<feature type="domain" description="Small ribosomal subunit protein mS23 conserved" evidence="2">
    <location>
        <begin position="101"/>
        <end position="156"/>
    </location>
</feature>
<gene>
    <name evidence="3" type="ORF">GWK47_017228</name>
</gene>
<dbReference type="GO" id="GO:0005840">
    <property type="term" value="C:ribosome"/>
    <property type="evidence" value="ECO:0007669"/>
    <property type="project" value="InterPro"/>
</dbReference>
<proteinExistence type="predicted"/>
<dbReference type="InterPro" id="IPR023611">
    <property type="entry name" value="mS23_dom_met"/>
</dbReference>
<evidence type="ECO:0000313" key="4">
    <source>
        <dbReference type="Proteomes" id="UP000770661"/>
    </source>
</evidence>
<dbReference type="AlphaFoldDB" id="A0A8J5CJ81"/>